<dbReference type="Proteomes" id="UP001606210">
    <property type="component" value="Unassembled WGS sequence"/>
</dbReference>
<dbReference type="RefSeq" id="WP_394483625.1">
    <property type="nucleotide sequence ID" value="NZ_JBIGHV010000011.1"/>
</dbReference>
<comment type="subcellular location">
    <subcellularLocation>
        <location evidence="5">Cell inner membrane</location>
        <topology evidence="5">Multi-pass membrane protein</topology>
    </subcellularLocation>
</comment>
<evidence type="ECO:0000313" key="6">
    <source>
        <dbReference type="EMBL" id="MFG6433163.1"/>
    </source>
</evidence>
<organism evidence="6 7">
    <name type="scientific">Pelomonas parva</name>
    <dbReference type="NCBI Taxonomy" id="3299032"/>
    <lineage>
        <taxon>Bacteria</taxon>
        <taxon>Pseudomonadati</taxon>
        <taxon>Pseudomonadota</taxon>
        <taxon>Betaproteobacteria</taxon>
        <taxon>Burkholderiales</taxon>
        <taxon>Sphaerotilaceae</taxon>
        <taxon>Roseateles</taxon>
    </lineage>
</organism>
<name>A0ABW7FCQ3_9BURK</name>
<sequence>MKLLLDFLPLILFFVAFKGAESNPEAAAAFATQHFGFLVQGGIVGAKEAPVLLATVVVMLATLAQALVLKLRGQKIDLMLWISLALVVVLGGATVWFHNETFIKWKPTGLYWAMALTLWISLAVFRKNLLKAMLGAQLPLPDPVWARLNFAWVLFFAAMGVLNLYVAYNFSTSAWANFKVFGVTGLIVLFTLAQSLYLGKHLPQEEQESKS</sequence>
<dbReference type="EMBL" id="JBIGHV010000011">
    <property type="protein sequence ID" value="MFG6433163.1"/>
    <property type="molecule type" value="Genomic_DNA"/>
</dbReference>
<dbReference type="InterPro" id="IPR006008">
    <property type="entry name" value="YciB"/>
</dbReference>
<feature type="transmembrane region" description="Helical" evidence="5">
    <location>
        <begin position="109"/>
        <end position="125"/>
    </location>
</feature>
<protein>
    <recommendedName>
        <fullName evidence="5">Inner membrane-spanning protein YciB</fullName>
    </recommendedName>
</protein>
<evidence type="ECO:0000256" key="5">
    <source>
        <dbReference type="HAMAP-Rule" id="MF_00189"/>
    </source>
</evidence>
<feature type="transmembrane region" description="Helical" evidence="5">
    <location>
        <begin position="51"/>
        <end position="71"/>
    </location>
</feature>
<feature type="transmembrane region" description="Helical" evidence="5">
    <location>
        <begin position="146"/>
        <end position="168"/>
    </location>
</feature>
<keyword evidence="4 5" id="KW-0472">Membrane</keyword>
<dbReference type="Pfam" id="PF04279">
    <property type="entry name" value="IspA"/>
    <property type="match status" value="1"/>
</dbReference>
<dbReference type="HAMAP" id="MF_00189">
    <property type="entry name" value="YciB"/>
    <property type="match status" value="1"/>
</dbReference>
<evidence type="ECO:0000256" key="2">
    <source>
        <dbReference type="ARBA" id="ARBA00022692"/>
    </source>
</evidence>
<comment type="caution">
    <text evidence="6">The sequence shown here is derived from an EMBL/GenBank/DDBJ whole genome shotgun (WGS) entry which is preliminary data.</text>
</comment>
<proteinExistence type="inferred from homology"/>
<keyword evidence="2 5" id="KW-0812">Transmembrane</keyword>
<dbReference type="NCBIfam" id="NF001325">
    <property type="entry name" value="PRK00259.1-3"/>
    <property type="match status" value="1"/>
</dbReference>
<evidence type="ECO:0000256" key="4">
    <source>
        <dbReference type="ARBA" id="ARBA00023136"/>
    </source>
</evidence>
<feature type="transmembrane region" description="Helical" evidence="5">
    <location>
        <begin position="78"/>
        <end position="97"/>
    </location>
</feature>
<comment type="function">
    <text evidence="5">Plays a role in cell envelope biogenesis, maintenance of cell envelope integrity and membrane homeostasis.</text>
</comment>
<dbReference type="PANTHER" id="PTHR36917:SF1">
    <property type="entry name" value="INNER MEMBRANE-SPANNING PROTEIN YCIB"/>
    <property type="match status" value="1"/>
</dbReference>
<keyword evidence="1 5" id="KW-1003">Cell membrane</keyword>
<feature type="transmembrane region" description="Helical" evidence="5">
    <location>
        <begin position="180"/>
        <end position="199"/>
    </location>
</feature>
<dbReference type="PANTHER" id="PTHR36917">
    <property type="entry name" value="INTRACELLULAR SEPTATION PROTEIN A-RELATED"/>
    <property type="match status" value="1"/>
</dbReference>
<keyword evidence="7" id="KW-1185">Reference proteome</keyword>
<keyword evidence="5" id="KW-0997">Cell inner membrane</keyword>
<gene>
    <name evidence="5" type="primary">yciB</name>
    <name evidence="6" type="ORF">ACG00Y_24835</name>
</gene>
<evidence type="ECO:0000256" key="1">
    <source>
        <dbReference type="ARBA" id="ARBA00022475"/>
    </source>
</evidence>
<accession>A0ABW7FCQ3</accession>
<reference evidence="6 7" key="1">
    <citation type="submission" date="2024-08" db="EMBL/GenBank/DDBJ databases">
        <authorList>
            <person name="Lu H."/>
        </authorList>
    </citation>
    <scope>NUCLEOTIDE SEQUENCE [LARGE SCALE GENOMIC DNA]</scope>
    <source>
        <strain evidence="6 7">LYH14W</strain>
    </source>
</reference>
<comment type="similarity">
    <text evidence="5">Belongs to the YciB family.</text>
</comment>
<evidence type="ECO:0000256" key="3">
    <source>
        <dbReference type="ARBA" id="ARBA00022989"/>
    </source>
</evidence>
<evidence type="ECO:0000313" key="7">
    <source>
        <dbReference type="Proteomes" id="UP001606210"/>
    </source>
</evidence>
<keyword evidence="3 5" id="KW-1133">Transmembrane helix</keyword>